<comment type="caution">
    <text evidence="1">The sequence shown here is derived from an EMBL/GenBank/DDBJ whole genome shotgun (WGS) entry which is preliminary data.</text>
</comment>
<evidence type="ECO:0000313" key="2">
    <source>
        <dbReference type="Proteomes" id="UP000051859"/>
    </source>
</evidence>
<dbReference type="STRING" id="331679.IV81_GL001230"/>
<evidence type="ECO:0000313" key="1">
    <source>
        <dbReference type="EMBL" id="KRN94593.1"/>
    </source>
</evidence>
<proteinExistence type="predicted"/>
<accession>A0A0R2KYX6</accession>
<sequence>MMNFITLIKNVLANGFDINYRKHLISNFTEIEKAVNQLIKNTNDLKTDHENISKRMDKIEAIEKENAEKLDQQHLNMQQLVTILHDDFDVPVVWDVENIVKEKEV</sequence>
<organism evidence="1 2">
    <name type="scientific">Pediococcus stilesii</name>
    <dbReference type="NCBI Taxonomy" id="331679"/>
    <lineage>
        <taxon>Bacteria</taxon>
        <taxon>Bacillati</taxon>
        <taxon>Bacillota</taxon>
        <taxon>Bacilli</taxon>
        <taxon>Lactobacillales</taxon>
        <taxon>Lactobacillaceae</taxon>
        <taxon>Pediococcus</taxon>
    </lineage>
</organism>
<keyword evidence="2" id="KW-1185">Reference proteome</keyword>
<dbReference type="PATRIC" id="fig|331679.3.peg.1256"/>
<dbReference type="Proteomes" id="UP000051859">
    <property type="component" value="Unassembled WGS sequence"/>
</dbReference>
<dbReference type="AlphaFoldDB" id="A0A0R2KYX6"/>
<reference evidence="1 2" key="1">
    <citation type="journal article" date="2015" name="Genome Announc.">
        <title>Expanding the biotechnology potential of lactobacilli through comparative genomics of 213 strains and associated genera.</title>
        <authorList>
            <person name="Sun Z."/>
            <person name="Harris H.M."/>
            <person name="McCann A."/>
            <person name="Guo C."/>
            <person name="Argimon S."/>
            <person name="Zhang W."/>
            <person name="Yang X."/>
            <person name="Jeffery I.B."/>
            <person name="Cooney J.C."/>
            <person name="Kagawa T.F."/>
            <person name="Liu W."/>
            <person name="Song Y."/>
            <person name="Salvetti E."/>
            <person name="Wrobel A."/>
            <person name="Rasinkangas P."/>
            <person name="Parkhill J."/>
            <person name="Rea M.C."/>
            <person name="O'Sullivan O."/>
            <person name="Ritari J."/>
            <person name="Douillard F.P."/>
            <person name="Paul Ross R."/>
            <person name="Yang R."/>
            <person name="Briner A.E."/>
            <person name="Felis G.E."/>
            <person name="de Vos W.M."/>
            <person name="Barrangou R."/>
            <person name="Klaenhammer T.R."/>
            <person name="Caufield P.W."/>
            <person name="Cui Y."/>
            <person name="Zhang H."/>
            <person name="O'Toole P.W."/>
        </authorList>
    </citation>
    <scope>NUCLEOTIDE SEQUENCE [LARGE SCALE GENOMIC DNA]</scope>
    <source>
        <strain evidence="1 2">DSM 18001</strain>
    </source>
</reference>
<name>A0A0R2KYX6_9LACO</name>
<dbReference type="EMBL" id="JQBX01000004">
    <property type="protein sequence ID" value="KRN94593.1"/>
    <property type="molecule type" value="Genomic_DNA"/>
</dbReference>
<protein>
    <submittedName>
        <fullName evidence="1">Uncharacterized protein</fullName>
    </submittedName>
</protein>
<gene>
    <name evidence="1" type="ORF">IV81_GL001230</name>
</gene>
<dbReference type="RefSeq" id="WP_057801937.1">
    <property type="nucleotide sequence ID" value="NZ_JQBX01000004.1"/>
</dbReference>